<keyword evidence="9 12" id="KW-0663">Pyridoxal phosphate</keyword>
<evidence type="ECO:0000256" key="2">
    <source>
        <dbReference type="ARBA" id="ARBA00005011"/>
    </source>
</evidence>
<evidence type="ECO:0000256" key="4">
    <source>
        <dbReference type="ARBA" id="ARBA00011738"/>
    </source>
</evidence>
<evidence type="ECO:0000256" key="5">
    <source>
        <dbReference type="ARBA" id="ARBA00012748"/>
    </source>
</evidence>
<dbReference type="Gene3D" id="3.40.640.10">
    <property type="entry name" value="Type I PLP-dependent aspartate aminotransferase-like (Major domain)"/>
    <property type="match status" value="1"/>
</dbReference>
<keyword evidence="6 14" id="KW-0032">Aminotransferase</keyword>
<accession>A0A0B8PQB4</accession>
<comment type="similarity">
    <text evidence="3">Belongs to the class-II pyridoxal-phosphate-dependent aminotransferase family. Histidinol-phosphate aminotransferase subfamily.</text>
</comment>
<proteinExistence type="inferred from homology"/>
<evidence type="ECO:0000313" key="14">
    <source>
        <dbReference type="EMBL" id="GAM65333.1"/>
    </source>
</evidence>
<dbReference type="CDD" id="cd00609">
    <property type="entry name" value="AAT_like"/>
    <property type="match status" value="1"/>
</dbReference>
<evidence type="ECO:0000256" key="11">
    <source>
        <dbReference type="ARBA" id="ARBA00047481"/>
    </source>
</evidence>
<evidence type="ECO:0000256" key="7">
    <source>
        <dbReference type="ARBA" id="ARBA00022605"/>
    </source>
</evidence>
<dbReference type="Gene3D" id="3.90.1150.10">
    <property type="entry name" value="Aspartate Aminotransferase, domain 1"/>
    <property type="match status" value="1"/>
</dbReference>
<keyword evidence="8 14" id="KW-0808">Transferase</keyword>
<reference evidence="14 15" key="1">
    <citation type="submission" date="2015-01" db="EMBL/GenBank/DDBJ databases">
        <title>Vibrio sp. C5 JCM 19232 whole genome shotgun sequence.</title>
        <authorList>
            <person name="Sawabe T."/>
            <person name="Meirelles P."/>
            <person name="Feng G."/>
            <person name="Sayaka M."/>
            <person name="Hattori M."/>
            <person name="Ohkuma M."/>
        </authorList>
    </citation>
    <scope>NUCLEOTIDE SEQUENCE [LARGE SCALE GENOMIC DNA]</scope>
    <source>
        <strain evidence="14 15">JCM19232</strain>
    </source>
</reference>
<comment type="pathway">
    <text evidence="2">Amino-acid biosynthesis; L-histidine biosynthesis; L-histidine from 5-phospho-alpha-D-ribose 1-diphosphate: step 7/9.</text>
</comment>
<reference evidence="14 15" key="2">
    <citation type="submission" date="2015-01" db="EMBL/GenBank/DDBJ databases">
        <authorList>
            <consortium name="NBRP consortium"/>
            <person name="Sawabe T."/>
            <person name="Meirelles P."/>
            <person name="Feng G."/>
            <person name="Sayaka M."/>
            <person name="Hattori M."/>
            <person name="Ohkuma M."/>
        </authorList>
    </citation>
    <scope>NUCLEOTIDE SEQUENCE [LARGE SCALE GENOMIC DNA]</scope>
    <source>
        <strain evidence="14 15">JCM19232</strain>
    </source>
</reference>
<evidence type="ECO:0000256" key="1">
    <source>
        <dbReference type="ARBA" id="ARBA00001933"/>
    </source>
</evidence>
<comment type="caution">
    <text evidence="14">The sequence shown here is derived from an EMBL/GenBank/DDBJ whole genome shotgun (WGS) entry which is preliminary data.</text>
</comment>
<dbReference type="InterPro" id="IPR015424">
    <property type="entry name" value="PyrdxlP-dep_Trfase"/>
</dbReference>
<dbReference type="Proteomes" id="UP000031670">
    <property type="component" value="Unassembled WGS sequence"/>
</dbReference>
<dbReference type="InterPro" id="IPR005861">
    <property type="entry name" value="HisP_aminotrans"/>
</dbReference>
<evidence type="ECO:0000256" key="3">
    <source>
        <dbReference type="ARBA" id="ARBA00007970"/>
    </source>
</evidence>
<name>A0A0B8PQB4_9VIBR</name>
<dbReference type="UniPathway" id="UPA00031">
    <property type="reaction ID" value="UER00012"/>
</dbReference>
<dbReference type="EMBL" id="BBSA01000018">
    <property type="protein sequence ID" value="GAM65333.1"/>
    <property type="molecule type" value="Genomic_DNA"/>
</dbReference>
<evidence type="ECO:0000256" key="10">
    <source>
        <dbReference type="ARBA" id="ARBA00023102"/>
    </source>
</evidence>
<evidence type="ECO:0000256" key="6">
    <source>
        <dbReference type="ARBA" id="ARBA00022576"/>
    </source>
</evidence>
<feature type="domain" description="Aminotransferase class I/classII large" evidence="13">
    <location>
        <begin position="47"/>
        <end position="348"/>
    </location>
</feature>
<dbReference type="SUPFAM" id="SSF53383">
    <property type="entry name" value="PLP-dependent transferases"/>
    <property type="match status" value="1"/>
</dbReference>
<dbReference type="InterPro" id="IPR015422">
    <property type="entry name" value="PyrdxlP-dep_Trfase_small"/>
</dbReference>
<keyword evidence="10" id="KW-0368">Histidine biosynthesis</keyword>
<dbReference type="InterPro" id="IPR001917">
    <property type="entry name" value="Aminotrans_II_pyridoxalP_BS"/>
</dbReference>
<dbReference type="Pfam" id="PF00155">
    <property type="entry name" value="Aminotran_1_2"/>
    <property type="match status" value="1"/>
</dbReference>
<dbReference type="EC" id="2.6.1.9" evidence="5"/>
<comment type="subunit">
    <text evidence="4">Homodimer.</text>
</comment>
<sequence>MTSLAEKLAPESIKKLIPYQSARRIGGSGRLWLNANELEQGVHYDSSSVDYNRYPDFLPQDIATAYQEYCNTKVPTLAVRGADEAIDLLIRSFCKPGQDKILITSPTYAMYEFCADALAIETLDVPLLTPNFGLDVEGVLAKAPKANLVFLCSPNNPTGNLLSRADIIKVLEGTSNEALVVVDEAYIEFELETNLVELIEQYPNLIIIRTLSKAFGLAAVRCGFILAAPEVMQFVEKLIPPYPMPDCSAEIVLKALSKRGIDIAMTNTQAVIATREKFANSIQHLDWIETIYPSATNFVLIRTEQGVDLFDYLKNHGIVTRNQTHEPALQNCVRISVGSSESMQEVADLICQYPQTAL</sequence>
<keyword evidence="7" id="KW-0028">Amino-acid biosynthesis</keyword>
<dbReference type="InterPro" id="IPR015421">
    <property type="entry name" value="PyrdxlP-dep_Trfase_major"/>
</dbReference>
<dbReference type="PROSITE" id="PS00599">
    <property type="entry name" value="AA_TRANSFER_CLASS_2"/>
    <property type="match status" value="1"/>
</dbReference>
<dbReference type="GO" id="GO:0000105">
    <property type="term" value="P:L-histidine biosynthetic process"/>
    <property type="evidence" value="ECO:0007669"/>
    <property type="project" value="UniProtKB-UniPathway"/>
</dbReference>
<dbReference type="NCBIfam" id="TIGR01141">
    <property type="entry name" value="hisC"/>
    <property type="match status" value="1"/>
</dbReference>
<evidence type="ECO:0000259" key="13">
    <source>
        <dbReference type="Pfam" id="PF00155"/>
    </source>
</evidence>
<evidence type="ECO:0000256" key="8">
    <source>
        <dbReference type="ARBA" id="ARBA00022679"/>
    </source>
</evidence>
<evidence type="ECO:0000256" key="9">
    <source>
        <dbReference type="ARBA" id="ARBA00022898"/>
    </source>
</evidence>
<comment type="cofactor">
    <cofactor evidence="1 12">
        <name>pyridoxal 5'-phosphate</name>
        <dbReference type="ChEBI" id="CHEBI:597326"/>
    </cofactor>
</comment>
<organism evidence="14 15">
    <name type="scientific">Vibrio ishigakensis</name>
    <dbReference type="NCBI Taxonomy" id="1481914"/>
    <lineage>
        <taxon>Bacteria</taxon>
        <taxon>Pseudomonadati</taxon>
        <taxon>Pseudomonadota</taxon>
        <taxon>Gammaproteobacteria</taxon>
        <taxon>Vibrionales</taxon>
        <taxon>Vibrionaceae</taxon>
        <taxon>Vibrio</taxon>
    </lineage>
</organism>
<comment type="catalytic activity">
    <reaction evidence="11">
        <text>L-histidinol phosphate + 2-oxoglutarate = 3-(imidazol-4-yl)-2-oxopropyl phosphate + L-glutamate</text>
        <dbReference type="Rhea" id="RHEA:23744"/>
        <dbReference type="ChEBI" id="CHEBI:16810"/>
        <dbReference type="ChEBI" id="CHEBI:29985"/>
        <dbReference type="ChEBI" id="CHEBI:57766"/>
        <dbReference type="ChEBI" id="CHEBI:57980"/>
        <dbReference type="EC" id="2.6.1.9"/>
    </reaction>
</comment>
<evidence type="ECO:0000256" key="12">
    <source>
        <dbReference type="RuleBase" id="RU003693"/>
    </source>
</evidence>
<gene>
    <name evidence="14" type="ORF">JCM19232_4298</name>
</gene>
<protein>
    <recommendedName>
        <fullName evidence="5">histidinol-phosphate transaminase</fullName>
        <ecNumber evidence="5">2.6.1.9</ecNumber>
    </recommendedName>
</protein>
<dbReference type="GO" id="GO:0004400">
    <property type="term" value="F:histidinol-phosphate transaminase activity"/>
    <property type="evidence" value="ECO:0007669"/>
    <property type="project" value="UniProtKB-EC"/>
</dbReference>
<evidence type="ECO:0000313" key="15">
    <source>
        <dbReference type="Proteomes" id="UP000031670"/>
    </source>
</evidence>
<dbReference type="PANTHER" id="PTHR42885">
    <property type="entry name" value="HISTIDINOL-PHOSPHATE AMINOTRANSFERASE-RELATED"/>
    <property type="match status" value="1"/>
</dbReference>
<dbReference type="AlphaFoldDB" id="A0A0B8PQB4"/>
<dbReference type="InterPro" id="IPR004839">
    <property type="entry name" value="Aminotransferase_I/II_large"/>
</dbReference>
<dbReference type="PANTHER" id="PTHR42885:SF2">
    <property type="entry name" value="HISTIDINOL-PHOSPHATE AMINOTRANSFERASE"/>
    <property type="match status" value="1"/>
</dbReference>
<dbReference type="GO" id="GO:0030170">
    <property type="term" value="F:pyridoxal phosphate binding"/>
    <property type="evidence" value="ECO:0007669"/>
    <property type="project" value="InterPro"/>
</dbReference>